<dbReference type="InterPro" id="IPR042287">
    <property type="entry name" value="FhaA_N_sf"/>
</dbReference>
<feature type="domain" description="FHA" evidence="3">
    <location>
        <begin position="198"/>
        <end position="249"/>
    </location>
</feature>
<evidence type="ECO:0000313" key="5">
    <source>
        <dbReference type="Proteomes" id="UP001056035"/>
    </source>
</evidence>
<dbReference type="InterPro" id="IPR022128">
    <property type="entry name" value="FhaA_N"/>
</dbReference>
<dbReference type="RefSeq" id="WP_254571320.1">
    <property type="nucleotide sequence ID" value="NZ_CP098502.1"/>
</dbReference>
<dbReference type="InterPro" id="IPR050923">
    <property type="entry name" value="Cell_Proc_Reg/RNA_Proc"/>
</dbReference>
<dbReference type="SUPFAM" id="SSF49879">
    <property type="entry name" value="SMAD/FHA domain"/>
    <property type="match status" value="1"/>
</dbReference>
<keyword evidence="5" id="KW-1185">Reference proteome</keyword>
<evidence type="ECO:0000259" key="3">
    <source>
        <dbReference type="PROSITE" id="PS50006"/>
    </source>
</evidence>
<dbReference type="Pfam" id="PF12401">
    <property type="entry name" value="FhaA_N"/>
    <property type="match status" value="1"/>
</dbReference>
<sequence length="274" mass="30097">MSVLRNLESRIAGLVEGTFGRVFKTEVRPVELARKLAKEMDEHRTVSVSRTYVPNEYVVWLSPQDRTRYEGVEDEVAGELSAYLLEHARRERVSLVSTPKIQFRTDEALQLGEFGIQARLVRPASEPEAPAAPSGRGGRQDPAVEQGDHGHTMVYSSAARVQETLAEERASAAALPVRRRRAFVVAEGKRMLVPSGGAVVGRSRDCDIVLADANVSRRHAEIRWDQNAGEWTIADLGSTNGVRVGGRRITGPTSMGDGERIELGTVPIGFEVEK</sequence>
<dbReference type="Gene3D" id="2.60.200.20">
    <property type="match status" value="1"/>
</dbReference>
<evidence type="ECO:0000256" key="2">
    <source>
        <dbReference type="SAM" id="MobiDB-lite"/>
    </source>
</evidence>
<evidence type="ECO:0000256" key="1">
    <source>
        <dbReference type="ARBA" id="ARBA00022553"/>
    </source>
</evidence>
<dbReference type="PANTHER" id="PTHR23308">
    <property type="entry name" value="NUCLEAR INHIBITOR OF PROTEIN PHOSPHATASE-1"/>
    <property type="match status" value="1"/>
</dbReference>
<accession>A0ABY5DVE4</accession>
<name>A0ABY5DVE4_9ACTN</name>
<dbReference type="InterPro" id="IPR008984">
    <property type="entry name" value="SMAD_FHA_dom_sf"/>
</dbReference>
<keyword evidence="1" id="KW-0597">Phosphoprotein</keyword>
<evidence type="ECO:0000313" key="4">
    <source>
        <dbReference type="EMBL" id="UTI64620.1"/>
    </source>
</evidence>
<reference evidence="4 5" key="1">
    <citation type="submission" date="2022-06" db="EMBL/GenBank/DDBJ databases">
        <title>Paraconexibacter antarcticus.</title>
        <authorList>
            <person name="Kim C.S."/>
        </authorList>
    </citation>
    <scope>NUCLEOTIDE SEQUENCE [LARGE SCALE GENOMIC DNA]</scope>
    <source>
        <strain evidence="4 5">02-257</strain>
    </source>
</reference>
<protein>
    <submittedName>
        <fullName evidence="4">FHA domain-containing protein</fullName>
    </submittedName>
</protein>
<dbReference type="InterPro" id="IPR000253">
    <property type="entry name" value="FHA_dom"/>
</dbReference>
<dbReference type="PROSITE" id="PS50006">
    <property type="entry name" value="FHA_DOMAIN"/>
    <property type="match status" value="1"/>
</dbReference>
<feature type="region of interest" description="Disordered" evidence="2">
    <location>
        <begin position="122"/>
        <end position="149"/>
    </location>
</feature>
<dbReference type="Pfam" id="PF00498">
    <property type="entry name" value="FHA"/>
    <property type="match status" value="1"/>
</dbReference>
<proteinExistence type="predicted"/>
<feature type="compositionally biased region" description="Low complexity" evidence="2">
    <location>
        <begin position="122"/>
        <end position="134"/>
    </location>
</feature>
<dbReference type="Gene3D" id="3.30.2320.60">
    <property type="entry name" value="FhaA, phosphopeptide-binding domain (DUF3662)"/>
    <property type="match status" value="1"/>
</dbReference>
<dbReference type="Proteomes" id="UP001056035">
    <property type="component" value="Chromosome"/>
</dbReference>
<dbReference type="EMBL" id="CP098502">
    <property type="protein sequence ID" value="UTI64620.1"/>
    <property type="molecule type" value="Genomic_DNA"/>
</dbReference>
<gene>
    <name evidence="4" type="ORF">NBH00_00060</name>
</gene>
<dbReference type="CDD" id="cd00060">
    <property type="entry name" value="FHA"/>
    <property type="match status" value="1"/>
</dbReference>
<dbReference type="SMART" id="SM00240">
    <property type="entry name" value="FHA"/>
    <property type="match status" value="1"/>
</dbReference>
<organism evidence="4 5">
    <name type="scientific">Paraconexibacter antarcticus</name>
    <dbReference type="NCBI Taxonomy" id="2949664"/>
    <lineage>
        <taxon>Bacteria</taxon>
        <taxon>Bacillati</taxon>
        <taxon>Actinomycetota</taxon>
        <taxon>Thermoleophilia</taxon>
        <taxon>Solirubrobacterales</taxon>
        <taxon>Paraconexibacteraceae</taxon>
        <taxon>Paraconexibacter</taxon>
    </lineage>
</organism>